<protein>
    <submittedName>
        <fullName evidence="2">Uncharacterized protein</fullName>
    </submittedName>
</protein>
<dbReference type="Proteomes" id="UP001597119">
    <property type="component" value="Unassembled WGS sequence"/>
</dbReference>
<evidence type="ECO:0000256" key="1">
    <source>
        <dbReference type="SAM" id="MobiDB-lite"/>
    </source>
</evidence>
<proteinExistence type="predicted"/>
<organism evidence="2 3">
    <name type="scientific">Halorientalis brevis</name>
    <dbReference type="NCBI Taxonomy" id="1126241"/>
    <lineage>
        <taxon>Archaea</taxon>
        <taxon>Methanobacteriati</taxon>
        <taxon>Methanobacteriota</taxon>
        <taxon>Stenosarchaea group</taxon>
        <taxon>Halobacteria</taxon>
        <taxon>Halobacteriales</taxon>
        <taxon>Haloarculaceae</taxon>
        <taxon>Halorientalis</taxon>
    </lineage>
</organism>
<comment type="caution">
    <text evidence="2">The sequence shown here is derived from an EMBL/GenBank/DDBJ whole genome shotgun (WGS) entry which is preliminary data.</text>
</comment>
<dbReference type="Pfam" id="PF24018">
    <property type="entry name" value="DUF7331"/>
    <property type="match status" value="1"/>
</dbReference>
<keyword evidence="3" id="KW-1185">Reference proteome</keyword>
<dbReference type="EMBL" id="JBHUDJ010000001">
    <property type="protein sequence ID" value="MFD1585491.1"/>
    <property type="molecule type" value="Genomic_DNA"/>
</dbReference>
<sequence length="59" mass="6512">MSERSDAAPTWTAYEVSNGEYVVCERGNPHAWLRSDAVVPLPDSEHSPAGDDETHVRES</sequence>
<accession>A0ABD6C5E7</accession>
<gene>
    <name evidence="2" type="ORF">ACFR9U_00735</name>
</gene>
<dbReference type="RefSeq" id="WP_379813579.1">
    <property type="nucleotide sequence ID" value="NZ_JBHUDJ010000001.1"/>
</dbReference>
<reference evidence="2 3" key="1">
    <citation type="journal article" date="2019" name="Int. J. Syst. Evol. Microbiol.">
        <title>The Global Catalogue of Microorganisms (GCM) 10K type strain sequencing project: providing services to taxonomists for standard genome sequencing and annotation.</title>
        <authorList>
            <consortium name="The Broad Institute Genomics Platform"/>
            <consortium name="The Broad Institute Genome Sequencing Center for Infectious Disease"/>
            <person name="Wu L."/>
            <person name="Ma J."/>
        </authorList>
    </citation>
    <scope>NUCLEOTIDE SEQUENCE [LARGE SCALE GENOMIC DNA]</scope>
    <source>
        <strain evidence="2 3">CGMCC 1.12125</strain>
    </source>
</reference>
<evidence type="ECO:0000313" key="2">
    <source>
        <dbReference type="EMBL" id="MFD1585491.1"/>
    </source>
</evidence>
<dbReference type="AlphaFoldDB" id="A0ABD6C5E7"/>
<evidence type="ECO:0000313" key="3">
    <source>
        <dbReference type="Proteomes" id="UP001597119"/>
    </source>
</evidence>
<name>A0ABD6C5E7_9EURY</name>
<feature type="region of interest" description="Disordered" evidence="1">
    <location>
        <begin position="40"/>
        <end position="59"/>
    </location>
</feature>
<dbReference type="InterPro" id="IPR055755">
    <property type="entry name" value="DUF7331"/>
</dbReference>
<feature type="compositionally biased region" description="Basic and acidic residues" evidence="1">
    <location>
        <begin position="43"/>
        <end position="59"/>
    </location>
</feature>